<reference evidence="2 3" key="1">
    <citation type="submission" date="2019-05" db="EMBL/GenBank/DDBJ databases">
        <authorList>
            <person name="Lee S.D."/>
        </authorList>
    </citation>
    <scope>NUCLEOTIDE SEQUENCE [LARGE SCALE GENOMIC DNA]</scope>
    <source>
        <strain evidence="2 3">YC2-7</strain>
    </source>
</reference>
<evidence type="ECO:0000256" key="1">
    <source>
        <dbReference type="SAM" id="Coils"/>
    </source>
</evidence>
<dbReference type="RefSeq" id="WP_169593188.1">
    <property type="nucleotide sequence ID" value="NZ_VCQU01000012.1"/>
</dbReference>
<gene>
    <name evidence="2" type="ORF">FGL95_26730</name>
</gene>
<dbReference type="AlphaFoldDB" id="A0A848KIV5"/>
<feature type="coiled-coil region" evidence="1">
    <location>
        <begin position="54"/>
        <end position="81"/>
    </location>
</feature>
<accession>A0A848KIV5</accession>
<comment type="caution">
    <text evidence="2">The sequence shown here is derived from an EMBL/GenBank/DDBJ whole genome shotgun (WGS) entry which is preliminary data.</text>
</comment>
<dbReference type="EMBL" id="VCQU01000012">
    <property type="protein sequence ID" value="NMN98635.1"/>
    <property type="molecule type" value="Genomic_DNA"/>
</dbReference>
<proteinExistence type="predicted"/>
<evidence type="ECO:0000313" key="3">
    <source>
        <dbReference type="Proteomes" id="UP000535543"/>
    </source>
</evidence>
<evidence type="ECO:0000313" key="2">
    <source>
        <dbReference type="EMBL" id="NMN98635.1"/>
    </source>
</evidence>
<dbReference type="Proteomes" id="UP000535543">
    <property type="component" value="Unassembled WGS sequence"/>
</dbReference>
<sequence length="91" mass="10140">MKNNIRAAASESDTAQAAEFLRVLTRHFADASLAVESADLAVEEAKLSKRASQLRRAVIASENLHAERDELQRQIRAILRRFPSLSAPREV</sequence>
<reference evidence="2 3" key="2">
    <citation type="submission" date="2020-06" db="EMBL/GenBank/DDBJ databases">
        <title>Antribacter stalactiti gen. nov., sp. nov., a new member of the family Nacardiaceae isolated from a cave.</title>
        <authorList>
            <person name="Kim I.S."/>
        </authorList>
    </citation>
    <scope>NUCLEOTIDE SEQUENCE [LARGE SCALE GENOMIC DNA]</scope>
    <source>
        <strain evidence="2 3">YC2-7</strain>
    </source>
</reference>
<protein>
    <submittedName>
        <fullName evidence="2">Uncharacterized protein</fullName>
    </submittedName>
</protein>
<name>A0A848KIV5_9NOCA</name>
<keyword evidence="1" id="KW-0175">Coiled coil</keyword>
<organism evidence="2 3">
    <name type="scientific">Antrihabitans stalactiti</name>
    <dbReference type="NCBI Taxonomy" id="2584121"/>
    <lineage>
        <taxon>Bacteria</taxon>
        <taxon>Bacillati</taxon>
        <taxon>Actinomycetota</taxon>
        <taxon>Actinomycetes</taxon>
        <taxon>Mycobacteriales</taxon>
        <taxon>Nocardiaceae</taxon>
        <taxon>Antrihabitans</taxon>
    </lineage>
</organism>
<keyword evidence="3" id="KW-1185">Reference proteome</keyword>